<evidence type="ECO:0000256" key="1">
    <source>
        <dbReference type="ARBA" id="ARBA00022801"/>
    </source>
</evidence>
<keyword evidence="4" id="KW-1185">Reference proteome</keyword>
<organism evidence="3 4">
    <name type="scientific">Actinacidiphila reveromycinica</name>
    <dbReference type="NCBI Taxonomy" id="659352"/>
    <lineage>
        <taxon>Bacteria</taxon>
        <taxon>Bacillati</taxon>
        <taxon>Actinomycetota</taxon>
        <taxon>Actinomycetes</taxon>
        <taxon>Kitasatosporales</taxon>
        <taxon>Streptomycetaceae</taxon>
        <taxon>Actinacidiphila</taxon>
    </lineage>
</organism>
<name>A0A7U3UWX0_9ACTN</name>
<proteinExistence type="predicted"/>
<dbReference type="InterPro" id="IPR050266">
    <property type="entry name" value="AB_hydrolase_sf"/>
</dbReference>
<dbReference type="Pfam" id="PF00561">
    <property type="entry name" value="Abhydrolase_1"/>
    <property type="match status" value="1"/>
</dbReference>
<dbReference type="GO" id="GO:0016020">
    <property type="term" value="C:membrane"/>
    <property type="evidence" value="ECO:0007669"/>
    <property type="project" value="TreeGrafter"/>
</dbReference>
<reference evidence="3 4" key="4">
    <citation type="journal article" date="2020" name="Sci. Rep.">
        <title>beta-carboline chemical signals induce reveromycin production through a LuxR family regulator in Streptomyces sp. SN-593.</title>
        <authorList>
            <person name="Panthee S."/>
            <person name="Kito N."/>
            <person name="Hayashi T."/>
            <person name="Shimizu T."/>
            <person name="Ishikawa J."/>
            <person name="Hamamoto H."/>
            <person name="Osada H."/>
            <person name="Takahashi S."/>
        </authorList>
    </citation>
    <scope>NUCLEOTIDE SEQUENCE [LARGE SCALE GENOMIC DNA]</scope>
    <source>
        <strain evidence="3 4">SN-593</strain>
    </source>
</reference>
<keyword evidence="1 3" id="KW-0378">Hydrolase</keyword>
<accession>A0A7U3UWX0</accession>
<dbReference type="InterPro" id="IPR000073">
    <property type="entry name" value="AB_hydrolase_1"/>
</dbReference>
<dbReference type="Gene3D" id="3.40.50.1820">
    <property type="entry name" value="alpha/beta hydrolase"/>
    <property type="match status" value="1"/>
</dbReference>
<evidence type="ECO:0000259" key="2">
    <source>
        <dbReference type="Pfam" id="PF00561"/>
    </source>
</evidence>
<sequence>MMTITISGDARLRVADSGGSGPAVLFLHGNLMDHTMWDGVVAELAGYRCIRFDFRLHGATEDSGEPFTYWTAARDALAVLEGAGVRSAHLVGHSQGGFTALRAALLRPAAVRSLTLIDTAATAFPGEALGRMAQIRDGFAAGAGADLGADADHDLDATLDGAPAPGAVPDPVTATGAAVLRLLLGPDQPAAASWLERLRRQPPRRLSTAVGTLMGVDDILPRLAEVTAPATVIHGTDDLPIPVGAGRALAAALPAAVPAHLIEGAGHTPPITHPVRTAALLAAFLRHT</sequence>
<dbReference type="EMBL" id="AP018365">
    <property type="protein sequence ID" value="BBB00314.1"/>
    <property type="molecule type" value="Genomic_DNA"/>
</dbReference>
<dbReference type="PANTHER" id="PTHR43798:SF31">
    <property type="entry name" value="AB HYDROLASE SUPERFAMILY PROTEIN YCLE"/>
    <property type="match status" value="1"/>
</dbReference>
<dbReference type="GO" id="GO:0016787">
    <property type="term" value="F:hydrolase activity"/>
    <property type="evidence" value="ECO:0007669"/>
    <property type="project" value="UniProtKB-KW"/>
</dbReference>
<dbReference type="SUPFAM" id="SSF53474">
    <property type="entry name" value="alpha/beta-Hydrolases"/>
    <property type="match status" value="1"/>
</dbReference>
<evidence type="ECO:0000313" key="3">
    <source>
        <dbReference type="EMBL" id="BBB00314.1"/>
    </source>
</evidence>
<dbReference type="KEGG" id="arev:RVR_7322"/>
<reference evidence="3 4" key="3">
    <citation type="journal article" date="2011" name="Nat. Chem. Biol.">
        <title>Reveromycin A biosynthesis uses RevG and RevJ for stereospecific spiroacetal formation.</title>
        <authorList>
            <person name="Takahashi S."/>
            <person name="Toyoda A."/>
            <person name="Sekiyama Y."/>
            <person name="Takagi H."/>
            <person name="Nogawa T."/>
            <person name="Uramoto M."/>
            <person name="Suzuki R."/>
            <person name="Koshino H."/>
            <person name="Kumano T."/>
            <person name="Panthee S."/>
            <person name="Dairi T."/>
            <person name="Ishikawa J."/>
            <person name="Ikeda H."/>
            <person name="Sakaki Y."/>
            <person name="Osada H."/>
        </authorList>
    </citation>
    <scope>NUCLEOTIDE SEQUENCE [LARGE SCALE GENOMIC DNA]</scope>
    <source>
        <strain evidence="3 4">SN-593</strain>
    </source>
</reference>
<dbReference type="PANTHER" id="PTHR43798">
    <property type="entry name" value="MONOACYLGLYCEROL LIPASE"/>
    <property type="match status" value="1"/>
</dbReference>
<dbReference type="Proteomes" id="UP000595703">
    <property type="component" value="Chromosome"/>
</dbReference>
<dbReference type="InterPro" id="IPR029058">
    <property type="entry name" value="AB_hydrolase_fold"/>
</dbReference>
<protein>
    <submittedName>
        <fullName evidence="3">Putative hydrolase</fullName>
    </submittedName>
</protein>
<gene>
    <name evidence="3" type="ORF">RVR_7322</name>
</gene>
<reference evidence="3 4" key="2">
    <citation type="journal article" date="2011" name="J. Antibiot.">
        <title>Furaquinocins I and J: novel polyketide isoprenoid hybrid compounds from Streptomyces reveromyceticus SN-593.</title>
        <authorList>
            <person name="Panthee S."/>
            <person name="Takahashi S."/>
            <person name="Takagi H."/>
            <person name="Nogawa T."/>
            <person name="Oowada E."/>
            <person name="Uramoto M."/>
            <person name="Osada H."/>
        </authorList>
    </citation>
    <scope>NUCLEOTIDE SEQUENCE [LARGE SCALE GENOMIC DNA]</scope>
    <source>
        <strain evidence="3 4">SN-593</strain>
    </source>
</reference>
<dbReference type="AlphaFoldDB" id="A0A7U3UWX0"/>
<reference evidence="3 4" key="1">
    <citation type="journal article" date="2010" name="J. Bacteriol.">
        <title>Biochemical characterization of a novel indole prenyltransferase from Streptomyces sp. SN-593.</title>
        <authorList>
            <person name="Takahashi S."/>
            <person name="Takagi H."/>
            <person name="Toyoda A."/>
            <person name="Uramoto M."/>
            <person name="Nogawa T."/>
            <person name="Ueki M."/>
            <person name="Sakaki Y."/>
            <person name="Osada H."/>
        </authorList>
    </citation>
    <scope>NUCLEOTIDE SEQUENCE [LARGE SCALE GENOMIC DNA]</scope>
    <source>
        <strain evidence="3 4">SN-593</strain>
    </source>
</reference>
<feature type="domain" description="AB hydrolase-1" evidence="2">
    <location>
        <begin position="22"/>
        <end position="274"/>
    </location>
</feature>
<evidence type="ECO:0000313" key="4">
    <source>
        <dbReference type="Proteomes" id="UP000595703"/>
    </source>
</evidence>